<feature type="region of interest" description="Disordered" evidence="1">
    <location>
        <begin position="161"/>
        <end position="201"/>
    </location>
</feature>
<dbReference type="AlphaFoldDB" id="A0AA39XL88"/>
<dbReference type="PANTHER" id="PTHR36576">
    <property type="entry name" value="UPF0654 PROTEIN C11D3.01C-RELATED"/>
    <property type="match status" value="1"/>
</dbReference>
<dbReference type="Pfam" id="PF10346">
    <property type="entry name" value="Con-6"/>
    <property type="match status" value="2"/>
</dbReference>
<dbReference type="InterPro" id="IPR052670">
    <property type="entry name" value="UPF0654_domain"/>
</dbReference>
<reference evidence="2" key="1">
    <citation type="submission" date="2023-06" db="EMBL/GenBank/DDBJ databases">
        <title>Genome-scale phylogeny and comparative genomics of the fungal order Sordariales.</title>
        <authorList>
            <consortium name="Lawrence Berkeley National Laboratory"/>
            <person name="Hensen N."/>
            <person name="Bonometti L."/>
            <person name="Westerberg I."/>
            <person name="Brannstrom I.O."/>
            <person name="Guillou S."/>
            <person name="Cros-Aarteil S."/>
            <person name="Calhoun S."/>
            <person name="Haridas S."/>
            <person name="Kuo A."/>
            <person name="Mondo S."/>
            <person name="Pangilinan J."/>
            <person name="Riley R."/>
            <person name="LaButti K."/>
            <person name="Andreopoulos B."/>
            <person name="Lipzen A."/>
            <person name="Chen C."/>
            <person name="Yanf M."/>
            <person name="Daum C."/>
            <person name="Ng V."/>
            <person name="Clum A."/>
            <person name="Steindorff A."/>
            <person name="Ohm R."/>
            <person name="Martin F."/>
            <person name="Silar P."/>
            <person name="Natvig D."/>
            <person name="Lalanne C."/>
            <person name="Gautier V."/>
            <person name="Ament-velasquez S.L."/>
            <person name="Kruys A."/>
            <person name="Hutchinson M.I."/>
            <person name="Powell A.J."/>
            <person name="Barry K."/>
            <person name="Miller A.N."/>
            <person name="Grigoriev I.V."/>
            <person name="Debuchy R."/>
            <person name="Gladieux P."/>
            <person name="Thoren M.H."/>
            <person name="Johannesson H."/>
        </authorList>
    </citation>
    <scope>NUCLEOTIDE SEQUENCE</scope>
    <source>
        <strain evidence="2">SMH3391-2</strain>
    </source>
</reference>
<dbReference type="InterPro" id="IPR018824">
    <property type="entry name" value="Conidiation-specific_6"/>
</dbReference>
<feature type="compositionally biased region" description="Low complexity" evidence="1">
    <location>
        <begin position="122"/>
        <end position="133"/>
    </location>
</feature>
<sequence>MMQVFCTDFPQTSEKPHPHGRQSEDGWRQILSCNTDTTPKTEAFWYNRGIPQPTNHHTTTNNPTMADPGNRERGLKAAINNPRVSEKAKQRDREILENEFGSSGGVESEREYEYEDKTPPVKTHAAATSKISKAKTAPAGLHDYPDIGTAKQTAGMHQMTSDSVSSMPAEPMAATRETRSTTSAMAAGTPTSAGMAEGYEGKGQGNVIRGLKSAISNPHVSEKAKDKDRKKLRDLGEMASE</sequence>
<dbReference type="Proteomes" id="UP001174934">
    <property type="component" value="Unassembled WGS sequence"/>
</dbReference>
<accession>A0AA39XL88</accession>
<feature type="region of interest" description="Disordered" evidence="1">
    <location>
        <begin position="1"/>
        <end position="26"/>
    </location>
</feature>
<evidence type="ECO:0000313" key="3">
    <source>
        <dbReference type="Proteomes" id="UP001174934"/>
    </source>
</evidence>
<organism evidence="2 3">
    <name type="scientific">Bombardia bombarda</name>
    <dbReference type="NCBI Taxonomy" id="252184"/>
    <lineage>
        <taxon>Eukaryota</taxon>
        <taxon>Fungi</taxon>
        <taxon>Dikarya</taxon>
        <taxon>Ascomycota</taxon>
        <taxon>Pezizomycotina</taxon>
        <taxon>Sordariomycetes</taxon>
        <taxon>Sordariomycetidae</taxon>
        <taxon>Sordariales</taxon>
        <taxon>Lasiosphaeriaceae</taxon>
        <taxon>Bombardia</taxon>
    </lineage>
</organism>
<feature type="compositionally biased region" description="Basic and acidic residues" evidence="1">
    <location>
        <begin position="14"/>
        <end position="26"/>
    </location>
</feature>
<protein>
    <submittedName>
        <fullName evidence="2">Uncharacterized protein</fullName>
    </submittedName>
</protein>
<evidence type="ECO:0000256" key="1">
    <source>
        <dbReference type="SAM" id="MobiDB-lite"/>
    </source>
</evidence>
<comment type="caution">
    <text evidence="2">The sequence shown here is derived from an EMBL/GenBank/DDBJ whole genome shotgun (WGS) entry which is preliminary data.</text>
</comment>
<dbReference type="EMBL" id="JAULSR010000001">
    <property type="protein sequence ID" value="KAK0635979.1"/>
    <property type="molecule type" value="Genomic_DNA"/>
</dbReference>
<feature type="compositionally biased region" description="Basic and acidic residues" evidence="1">
    <location>
        <begin position="107"/>
        <end position="119"/>
    </location>
</feature>
<feature type="region of interest" description="Disordered" evidence="1">
    <location>
        <begin position="102"/>
        <end position="133"/>
    </location>
</feature>
<gene>
    <name evidence="2" type="ORF">B0T17DRAFT_625201</name>
</gene>
<evidence type="ECO:0000313" key="2">
    <source>
        <dbReference type="EMBL" id="KAK0635979.1"/>
    </source>
</evidence>
<feature type="compositionally biased region" description="Basic and acidic residues" evidence="1">
    <location>
        <begin position="220"/>
        <end position="241"/>
    </location>
</feature>
<dbReference type="GO" id="GO:0005737">
    <property type="term" value="C:cytoplasm"/>
    <property type="evidence" value="ECO:0007669"/>
    <property type="project" value="TreeGrafter"/>
</dbReference>
<dbReference type="PANTHER" id="PTHR36576:SF2">
    <property type="entry name" value="PROTEIN CON-6, PUTATIVE (AFU_ORTHOLOGUE AFUA_4G03615)-RELATED"/>
    <property type="match status" value="1"/>
</dbReference>
<feature type="compositionally biased region" description="Low complexity" evidence="1">
    <location>
        <begin position="172"/>
        <end position="187"/>
    </location>
</feature>
<proteinExistence type="predicted"/>
<name>A0AA39XL88_9PEZI</name>
<keyword evidence="3" id="KW-1185">Reference proteome</keyword>
<feature type="region of interest" description="Disordered" evidence="1">
    <location>
        <begin position="213"/>
        <end position="241"/>
    </location>
</feature>